<keyword evidence="1" id="KW-1133">Transmembrane helix</keyword>
<sequence>MTNWNSPDVIASNGVSFSRLVHAFVGLYIWEWFLFLDVDWMYVKIIKRYPLSPMMFYFMNRYCLLAALISVVIALNVESEINCQPLYAFMNASQYYRLNANLSAYEDFSYLVT</sequence>
<gene>
    <name evidence="2" type="ORF">PC9H_000341</name>
</gene>
<feature type="transmembrane region" description="Helical" evidence="1">
    <location>
        <begin position="20"/>
        <end position="43"/>
    </location>
</feature>
<proteinExistence type="predicted"/>
<keyword evidence="1" id="KW-0812">Transmembrane</keyword>
<dbReference type="EMBL" id="JACETU010000001">
    <property type="protein sequence ID" value="KAF7440000.1"/>
    <property type="molecule type" value="Genomic_DNA"/>
</dbReference>
<keyword evidence="3" id="KW-1185">Reference proteome</keyword>
<dbReference type="VEuPathDB" id="FungiDB:PC9H_000341"/>
<feature type="transmembrane region" description="Helical" evidence="1">
    <location>
        <begin position="55"/>
        <end position="75"/>
    </location>
</feature>
<evidence type="ECO:0000313" key="3">
    <source>
        <dbReference type="Proteomes" id="UP000623687"/>
    </source>
</evidence>
<dbReference type="AlphaFoldDB" id="A0A8H7DWQ0"/>
<dbReference type="Proteomes" id="UP000623687">
    <property type="component" value="Unassembled WGS sequence"/>
</dbReference>
<evidence type="ECO:0000256" key="1">
    <source>
        <dbReference type="SAM" id="Phobius"/>
    </source>
</evidence>
<dbReference type="GeneID" id="59370182"/>
<protein>
    <submittedName>
        <fullName evidence="2">Uncharacterized protein</fullName>
    </submittedName>
</protein>
<name>A0A8H7DWQ0_PLEOS</name>
<evidence type="ECO:0000313" key="2">
    <source>
        <dbReference type="EMBL" id="KAF7440000.1"/>
    </source>
</evidence>
<dbReference type="OrthoDB" id="3197626at2759"/>
<comment type="caution">
    <text evidence="2">The sequence shown here is derived from an EMBL/GenBank/DDBJ whole genome shotgun (WGS) entry which is preliminary data.</text>
</comment>
<dbReference type="RefSeq" id="XP_036635844.1">
    <property type="nucleotide sequence ID" value="XM_036769999.1"/>
</dbReference>
<accession>A0A8H7DWQ0</accession>
<reference evidence="2" key="1">
    <citation type="submission" date="2019-07" db="EMBL/GenBank/DDBJ databases">
        <authorList>
            <person name="Palmer J.M."/>
        </authorList>
    </citation>
    <scope>NUCLEOTIDE SEQUENCE</scope>
    <source>
        <strain evidence="2">PC9</strain>
    </source>
</reference>
<keyword evidence="1" id="KW-0472">Membrane</keyword>
<organism evidence="2 3">
    <name type="scientific">Pleurotus ostreatus</name>
    <name type="common">Oyster mushroom</name>
    <name type="synonym">White-rot fungus</name>
    <dbReference type="NCBI Taxonomy" id="5322"/>
    <lineage>
        <taxon>Eukaryota</taxon>
        <taxon>Fungi</taxon>
        <taxon>Dikarya</taxon>
        <taxon>Basidiomycota</taxon>
        <taxon>Agaricomycotina</taxon>
        <taxon>Agaricomycetes</taxon>
        <taxon>Agaricomycetidae</taxon>
        <taxon>Agaricales</taxon>
        <taxon>Pleurotineae</taxon>
        <taxon>Pleurotaceae</taxon>
        <taxon>Pleurotus</taxon>
    </lineage>
</organism>